<dbReference type="Gene3D" id="3.40.50.510">
    <property type="entry name" value="Phosphotransferase system, mannose-type IIA component"/>
    <property type="match status" value="1"/>
</dbReference>
<gene>
    <name evidence="3" type="ORF">G9403_02625</name>
</gene>
<evidence type="ECO:0000259" key="2">
    <source>
        <dbReference type="PROSITE" id="PS51096"/>
    </source>
</evidence>
<dbReference type="SUPFAM" id="SSF53062">
    <property type="entry name" value="PTS system fructose IIA component-like"/>
    <property type="match status" value="1"/>
</dbReference>
<dbReference type="RefSeq" id="WP_002827872.1">
    <property type="nucleotide sequence ID" value="NZ_CABKOP010000012.1"/>
</dbReference>
<reference evidence="3 4" key="1">
    <citation type="submission" date="2020-03" db="EMBL/GenBank/DDBJ databases">
        <title>Comparative genomics of Weissella paramesenteroides.</title>
        <authorList>
            <person name="Kant R."/>
            <person name="Takala T."/>
            <person name="Saris P."/>
        </authorList>
    </citation>
    <scope>NUCLEOTIDE SEQUENCE [LARGE SCALE GENOMIC DNA]</scope>
    <source>
        <strain evidence="3 4">SJ27-4</strain>
    </source>
</reference>
<dbReference type="PANTHER" id="PTHR33799:SF1">
    <property type="entry name" value="PTS SYSTEM MANNOSE-SPECIFIC EIIAB COMPONENT-RELATED"/>
    <property type="match status" value="1"/>
</dbReference>
<accession>A0ABD4XGY6</accession>
<dbReference type="Proteomes" id="UP001215461">
    <property type="component" value="Unassembled WGS sequence"/>
</dbReference>
<dbReference type="PROSITE" id="PS51096">
    <property type="entry name" value="PTS_EIIA_TYPE_4"/>
    <property type="match status" value="1"/>
</dbReference>
<evidence type="ECO:0000313" key="4">
    <source>
        <dbReference type="Proteomes" id="UP001215461"/>
    </source>
</evidence>
<name>A0ABD4XGY6_WEIPA</name>
<keyword evidence="1" id="KW-0808">Transferase</keyword>
<evidence type="ECO:0000313" key="3">
    <source>
        <dbReference type="EMBL" id="MDF8370558.1"/>
    </source>
</evidence>
<evidence type="ECO:0000256" key="1">
    <source>
        <dbReference type="ARBA" id="ARBA00022679"/>
    </source>
</evidence>
<dbReference type="AlphaFoldDB" id="A0ABD4XGY6"/>
<sequence>MDILITTHGKLAEGLMSGLSFITGSTDHVESVALDEMGIEDFRHRLQQKFSEASEPLIVLADLKGGTPYNESFAYYLAHPDDIRVVSGVNLPMVIELATMISGLSSLDEAVDLVRAAGVNGISVPDNVDDEEEDDLDF</sequence>
<protein>
    <submittedName>
        <fullName evidence="3">PTS N'-diacetylchitobiose transporter subunit IIA</fullName>
    </submittedName>
</protein>
<dbReference type="InterPro" id="IPR051471">
    <property type="entry name" value="Bacterial_PTS_sugar_comp"/>
</dbReference>
<dbReference type="GO" id="GO:0016740">
    <property type="term" value="F:transferase activity"/>
    <property type="evidence" value="ECO:0007669"/>
    <property type="project" value="UniProtKB-KW"/>
</dbReference>
<dbReference type="EMBL" id="JAANXN010000003">
    <property type="protein sequence ID" value="MDF8370558.1"/>
    <property type="molecule type" value="Genomic_DNA"/>
</dbReference>
<dbReference type="InterPro" id="IPR004701">
    <property type="entry name" value="PTS_EIIA_man-typ"/>
</dbReference>
<dbReference type="InterPro" id="IPR036662">
    <property type="entry name" value="PTS_EIIA_man-typ_sf"/>
</dbReference>
<dbReference type="KEGG" id="wpa:CO680_00680"/>
<feature type="domain" description="PTS EIIA type-4" evidence="2">
    <location>
        <begin position="1"/>
        <end position="122"/>
    </location>
</feature>
<dbReference type="Pfam" id="PF03610">
    <property type="entry name" value="EIIA-man"/>
    <property type="match status" value="1"/>
</dbReference>
<organism evidence="3 4">
    <name type="scientific">Weissella paramesenteroides</name>
    <name type="common">Leuconostoc paramesenteroides</name>
    <dbReference type="NCBI Taxonomy" id="1249"/>
    <lineage>
        <taxon>Bacteria</taxon>
        <taxon>Bacillati</taxon>
        <taxon>Bacillota</taxon>
        <taxon>Bacilli</taxon>
        <taxon>Lactobacillales</taxon>
        <taxon>Lactobacillaceae</taxon>
        <taxon>Weissella</taxon>
    </lineage>
</organism>
<proteinExistence type="predicted"/>
<comment type="caution">
    <text evidence="3">The sequence shown here is derived from an EMBL/GenBank/DDBJ whole genome shotgun (WGS) entry which is preliminary data.</text>
</comment>
<dbReference type="PANTHER" id="PTHR33799">
    <property type="entry name" value="PTS PERMEASE-RELATED-RELATED"/>
    <property type="match status" value="1"/>
</dbReference>